<evidence type="ECO:0000259" key="11">
    <source>
        <dbReference type="Pfam" id="PF07992"/>
    </source>
</evidence>
<dbReference type="Pfam" id="PF07992">
    <property type="entry name" value="Pyr_redox_2"/>
    <property type="match status" value="1"/>
</dbReference>
<dbReference type="PANTHER" id="PTHR48467">
    <property type="entry name" value="GLUTAMATE SYNTHASE 1 [NADH], CHLOROPLASTIC-LIKE"/>
    <property type="match status" value="1"/>
</dbReference>
<dbReference type="GO" id="GO:0016491">
    <property type="term" value="F:oxidoreductase activity"/>
    <property type="evidence" value="ECO:0007669"/>
    <property type="project" value="UniProtKB-KW"/>
</dbReference>
<dbReference type="InterPro" id="IPR036188">
    <property type="entry name" value="FAD/NAD-bd_sf"/>
</dbReference>
<comment type="cofactor">
    <cofactor evidence="1 8 9">
        <name>FAD</name>
        <dbReference type="ChEBI" id="CHEBI:57692"/>
    </cofactor>
</comment>
<accession>A0A8J2TB30</accession>
<evidence type="ECO:0000256" key="9">
    <source>
        <dbReference type="PIRSR" id="PIRSR000362-1"/>
    </source>
</evidence>
<feature type="binding site" evidence="9">
    <location>
        <begin position="410"/>
        <end position="412"/>
    </location>
    <ligand>
        <name>FAD</name>
        <dbReference type="ChEBI" id="CHEBI:57692"/>
    </ligand>
</feature>
<keyword evidence="8" id="KW-0496">Mitochondrion</keyword>
<evidence type="ECO:0000256" key="6">
    <source>
        <dbReference type="ARBA" id="ARBA00023002"/>
    </source>
</evidence>
<evidence type="ECO:0000256" key="10">
    <source>
        <dbReference type="PIRSR" id="PIRSR000362-2"/>
    </source>
</evidence>
<comment type="similarity">
    <text evidence="2 8">Belongs to the ferredoxin--NADP reductase type 1 family.</text>
</comment>
<feature type="binding site" evidence="10">
    <location>
        <begin position="221"/>
        <end position="222"/>
    </location>
    <ligand>
        <name>NADP(+)</name>
        <dbReference type="ChEBI" id="CHEBI:58349"/>
    </ligand>
</feature>
<dbReference type="EMBL" id="HG316466">
    <property type="protein sequence ID" value="CDF91714.1"/>
    <property type="molecule type" value="Genomic_DNA"/>
</dbReference>
<comment type="catalytic activity">
    <reaction evidence="7 8">
        <text>2 reduced [adrenodoxin] + NADP(+) + H(+) = 2 oxidized [adrenodoxin] + NADPH</text>
        <dbReference type="Rhea" id="RHEA:42312"/>
        <dbReference type="Rhea" id="RHEA-COMP:9998"/>
        <dbReference type="Rhea" id="RHEA-COMP:9999"/>
        <dbReference type="ChEBI" id="CHEBI:15378"/>
        <dbReference type="ChEBI" id="CHEBI:33737"/>
        <dbReference type="ChEBI" id="CHEBI:33738"/>
        <dbReference type="ChEBI" id="CHEBI:57783"/>
        <dbReference type="ChEBI" id="CHEBI:58349"/>
        <dbReference type="EC" id="1.18.1.6"/>
    </reaction>
</comment>
<evidence type="ECO:0000256" key="3">
    <source>
        <dbReference type="ARBA" id="ARBA00022630"/>
    </source>
</evidence>
<dbReference type="Gene3D" id="3.40.50.720">
    <property type="entry name" value="NAD(P)-binding Rossmann-like Domain"/>
    <property type="match status" value="1"/>
</dbReference>
<feature type="binding site" evidence="9">
    <location>
        <position position="403"/>
    </location>
    <ligand>
        <name>FAD</name>
        <dbReference type="ChEBI" id="CHEBI:57692"/>
    </ligand>
</feature>
<evidence type="ECO:0000313" key="13">
    <source>
        <dbReference type="Proteomes" id="UP000019375"/>
    </source>
</evidence>
<dbReference type="Proteomes" id="UP000019375">
    <property type="component" value="Unassembled WGS sequence"/>
</dbReference>
<dbReference type="PIRSF" id="PIRSF000362">
    <property type="entry name" value="FNR"/>
    <property type="match status" value="1"/>
</dbReference>
<organism evidence="12 13">
    <name type="scientific">Zygosaccharomyces bailii (strain CLIB 213 / ATCC 58445 / CBS 680 / BCRC 21525 / NBRC 1098 / NCYC 1416 / NRRL Y-2227)</name>
    <dbReference type="NCBI Taxonomy" id="1333698"/>
    <lineage>
        <taxon>Eukaryota</taxon>
        <taxon>Fungi</taxon>
        <taxon>Dikarya</taxon>
        <taxon>Ascomycota</taxon>
        <taxon>Saccharomycotina</taxon>
        <taxon>Saccharomycetes</taxon>
        <taxon>Saccharomycetales</taxon>
        <taxon>Saccharomycetaceae</taxon>
        <taxon>Zygosaccharomyces</taxon>
    </lineage>
</organism>
<keyword evidence="6 8" id="KW-0560">Oxidoreductase</keyword>
<dbReference type="InterPro" id="IPR055275">
    <property type="entry name" value="Ferredox_Rdtase"/>
</dbReference>
<keyword evidence="4 8" id="KW-0274">FAD</keyword>
<keyword evidence="13" id="KW-1185">Reference proteome</keyword>
<evidence type="ECO:0000256" key="1">
    <source>
        <dbReference type="ARBA" id="ARBA00001974"/>
    </source>
</evidence>
<reference evidence="13" key="1">
    <citation type="journal article" date="2013" name="Genome Announc.">
        <title>Genome sequence of the food spoilage yeast Zygosaccharomyces bailii CLIB 213(T).</title>
        <authorList>
            <person name="Galeote V."/>
            <person name="Bigey F."/>
            <person name="Devillers H."/>
            <person name="Neuveglise C."/>
            <person name="Dequin S."/>
        </authorList>
    </citation>
    <scope>NUCLEOTIDE SEQUENCE [LARGE SCALE GENOMIC DNA]</scope>
    <source>
        <strain evidence="13">CLIB 213 / ATCC 58445 / CBS 680 / CCRC 21525 / NBRC 1098 / NCYC 1416 / NRRL Y-2227</strain>
    </source>
</reference>
<dbReference type="InterPro" id="IPR021163">
    <property type="entry name" value="Ferredox_Rdtase_adrenod"/>
</dbReference>
<dbReference type="Gene3D" id="3.50.50.60">
    <property type="entry name" value="FAD/NAD(P)-binding domain"/>
    <property type="match status" value="1"/>
</dbReference>
<evidence type="ECO:0000313" key="12">
    <source>
        <dbReference type="EMBL" id="CDF91714.1"/>
    </source>
</evidence>
<dbReference type="EC" id="1.18.1.6" evidence="8"/>
<keyword evidence="5 8" id="KW-0521">NADP</keyword>
<dbReference type="PANTHER" id="PTHR48467:SF1">
    <property type="entry name" value="GLUTAMATE SYNTHASE 1 [NADH], CHLOROPLASTIC-LIKE"/>
    <property type="match status" value="1"/>
</dbReference>
<evidence type="ECO:0000256" key="7">
    <source>
        <dbReference type="ARBA" id="ARBA00048933"/>
    </source>
</evidence>
<feature type="binding site" evidence="10">
    <location>
        <position position="410"/>
    </location>
    <ligand>
        <name>NADP(+)</name>
        <dbReference type="ChEBI" id="CHEBI:58349"/>
    </ligand>
</feature>
<dbReference type="GO" id="GO:0005739">
    <property type="term" value="C:mitochondrion"/>
    <property type="evidence" value="ECO:0007669"/>
    <property type="project" value="UniProtKB-SubCell"/>
</dbReference>
<feature type="binding site" evidence="10">
    <location>
        <position position="233"/>
    </location>
    <ligand>
        <name>NADP(+)</name>
        <dbReference type="ChEBI" id="CHEBI:58349"/>
    </ligand>
</feature>
<dbReference type="OrthoDB" id="333024at2759"/>
<keyword evidence="3 8" id="KW-0285">Flavoprotein</keyword>
<sequence>MILDGLSFKIIRHYSKRVSIVGSGPSGFYAAHRLLNKSTEPIHVTLWEKLPVPFGLSRYGVAPDHPEVKNCEGTFEQCAEKFSQPGQTCTFSFVGGVDVGRQVPLAEMLDKEDAVILAYGCQSSRQLHIPGEDATGVFSSRDFVNWYNGHPDFATSPEFTEFNWSKVRKVGIIGNGNVALDLARVLLTSHVDELWAGTDISPIALECLQRAHVEEVKIIARRDFLHSKFTNKELRELWALEHYGVRGKIDPAYFNPERLYLTHLKDRVIKRRIEICEQYLMPFADRTKKNYMKNGQPPPATAHWILDYLKSPIEIEKDANNVIKSLKLCKNQLTPDNHVKQLKDSEITYDLDVLIPSLGYQGEPMPEFKRLGIEWQRDHVANDLGRVLSNEGTPVHNLYAAGWIAHGSQGVIATTMQHSFEVADLVLKDLQSSKAQRRQDARIDLSHIRHTTWEDWEKINHSELDRGRRTHRVRSKYLTEQEMWQFLASQ</sequence>
<dbReference type="SUPFAM" id="SSF51971">
    <property type="entry name" value="Nucleotide-binding domain"/>
    <property type="match status" value="1"/>
</dbReference>
<dbReference type="AlphaFoldDB" id="A0A8J2TB30"/>
<evidence type="ECO:0000256" key="4">
    <source>
        <dbReference type="ARBA" id="ARBA00022827"/>
    </source>
</evidence>
<dbReference type="PRINTS" id="PR00419">
    <property type="entry name" value="ADXRDTASE"/>
</dbReference>
<feature type="binding site" evidence="9">
    <location>
        <position position="99"/>
    </location>
    <ligand>
        <name>FAD</name>
        <dbReference type="ChEBI" id="CHEBI:57692"/>
    </ligand>
</feature>
<feature type="binding site" evidence="9">
    <location>
        <position position="48"/>
    </location>
    <ligand>
        <name>FAD</name>
        <dbReference type="ChEBI" id="CHEBI:57692"/>
    </ligand>
</feature>
<dbReference type="InterPro" id="IPR023753">
    <property type="entry name" value="FAD/NAD-binding_dom"/>
</dbReference>
<feature type="binding site" evidence="9">
    <location>
        <position position="56"/>
    </location>
    <ligand>
        <name>FAD</name>
        <dbReference type="ChEBI" id="CHEBI:57692"/>
    </ligand>
</feature>
<evidence type="ECO:0000256" key="5">
    <source>
        <dbReference type="ARBA" id="ARBA00022857"/>
    </source>
</evidence>
<feature type="binding site" evidence="9">
    <location>
        <position position="26"/>
    </location>
    <ligand>
        <name>FAD</name>
        <dbReference type="ChEBI" id="CHEBI:57692"/>
    </ligand>
</feature>
<feature type="binding site" evidence="10">
    <location>
        <begin position="175"/>
        <end position="178"/>
    </location>
    <ligand>
        <name>NADP(+)</name>
        <dbReference type="ChEBI" id="CHEBI:58349"/>
    </ligand>
</feature>
<comment type="subcellular location">
    <subcellularLocation>
        <location evidence="8">Mitochondrion</location>
    </subcellularLocation>
</comment>
<evidence type="ECO:0000256" key="8">
    <source>
        <dbReference type="PIRNR" id="PIRNR000362"/>
    </source>
</evidence>
<protein>
    <recommendedName>
        <fullName evidence="8">NADPH:adrenodoxin oxidoreductase, mitochondrial</fullName>
        <ecNumber evidence="8">1.18.1.6</ecNumber>
    </recommendedName>
</protein>
<name>A0A8J2TB30_ZYGB2</name>
<evidence type="ECO:0000256" key="2">
    <source>
        <dbReference type="ARBA" id="ARBA00008312"/>
    </source>
</evidence>
<proteinExistence type="inferred from homology"/>
<feature type="domain" description="FAD/NAD(P)-binding" evidence="11">
    <location>
        <begin position="17"/>
        <end position="237"/>
    </location>
</feature>
<gene>
    <name evidence="12" type="ORF">BN860_01904g</name>
</gene>